<dbReference type="Proteomes" id="UP000254866">
    <property type="component" value="Unassembled WGS sequence"/>
</dbReference>
<evidence type="ECO:0000313" key="2">
    <source>
        <dbReference type="EMBL" id="RDL37575.1"/>
    </source>
</evidence>
<dbReference type="SUPFAM" id="SSF53474">
    <property type="entry name" value="alpha/beta-Hydrolases"/>
    <property type="match status" value="1"/>
</dbReference>
<keyword evidence="3" id="KW-1185">Reference proteome</keyword>
<dbReference type="STRING" id="2656787.A0A370TPW8"/>
<name>A0A370TPW8_9HELO</name>
<dbReference type="EMBL" id="NPIC01000003">
    <property type="protein sequence ID" value="RDL37575.1"/>
    <property type="molecule type" value="Genomic_DNA"/>
</dbReference>
<dbReference type="Pfam" id="PF12697">
    <property type="entry name" value="Abhydrolase_6"/>
    <property type="match status" value="1"/>
</dbReference>
<dbReference type="Gene3D" id="3.40.50.1820">
    <property type="entry name" value="alpha/beta hydrolase"/>
    <property type="match status" value="1"/>
</dbReference>
<evidence type="ECO:0000313" key="3">
    <source>
        <dbReference type="Proteomes" id="UP000254866"/>
    </source>
</evidence>
<dbReference type="AlphaFoldDB" id="A0A370TPW8"/>
<dbReference type="RefSeq" id="XP_031870231.1">
    <property type="nucleotide sequence ID" value="XM_032013631.1"/>
</dbReference>
<sequence length="346" mass="37038">MATPNPLGNSQPSSGPAVSVKTLHIAGILTDVYGLDELSPACKSVSCLWLLHPRLQTKQLMAGVATTCITDWNRRVSGSGDGGGKVGLIAVAFDQRNHGSREVDALANQAWRESNENHAQDMFSIFHGTAVDTSLLIDHLDSYILKGPDSPSIDQHLVMGISLGGHSAWQVLFNDPRVTAGVVIIGCPDYIRLISDRARLSKRTSYTTSSGATFLGSVDFPTSLISSIQSQDPKGILFNTSAIPTNPLTQSDQARLRPILTSKLGGKKVLVCSGGDDKLVPYHCSEPFLQFLKSAADGWWADGGLVVEDIVYPGVGHAYSEGMVRDTTRFVSEILAGKSTSPESKM</sequence>
<protein>
    <recommendedName>
        <fullName evidence="1">AB hydrolase-1 domain-containing protein</fullName>
    </recommendedName>
</protein>
<dbReference type="InterPro" id="IPR029058">
    <property type="entry name" value="AB_hydrolase_fold"/>
</dbReference>
<dbReference type="OrthoDB" id="2152248at2759"/>
<gene>
    <name evidence="2" type="ORF">BP5553_05008</name>
</gene>
<comment type="caution">
    <text evidence="2">The sequence shown here is derived from an EMBL/GenBank/DDBJ whole genome shotgun (WGS) entry which is preliminary data.</text>
</comment>
<organism evidence="2 3">
    <name type="scientific">Venustampulla echinocandica</name>
    <dbReference type="NCBI Taxonomy" id="2656787"/>
    <lineage>
        <taxon>Eukaryota</taxon>
        <taxon>Fungi</taxon>
        <taxon>Dikarya</taxon>
        <taxon>Ascomycota</taxon>
        <taxon>Pezizomycotina</taxon>
        <taxon>Leotiomycetes</taxon>
        <taxon>Helotiales</taxon>
        <taxon>Pleuroascaceae</taxon>
        <taxon>Venustampulla</taxon>
    </lineage>
</organism>
<dbReference type="InterPro" id="IPR000073">
    <property type="entry name" value="AB_hydrolase_1"/>
</dbReference>
<reference evidence="2 3" key="1">
    <citation type="journal article" date="2018" name="IMA Fungus">
        <title>IMA Genome-F 9: Draft genome sequence of Annulohypoxylon stygium, Aspergillus mulundensis, Berkeleyomyces basicola (syn. Thielaviopsis basicola), Ceratocystis smalleyi, two Cercospora beticola strains, Coleophoma cylindrospora, Fusarium fracticaudum, Phialophora cf. hyalina, and Morchella septimelata.</title>
        <authorList>
            <person name="Wingfield B.D."/>
            <person name="Bills G.F."/>
            <person name="Dong Y."/>
            <person name="Huang W."/>
            <person name="Nel W.J."/>
            <person name="Swalarsk-Parry B.S."/>
            <person name="Vaghefi N."/>
            <person name="Wilken P.M."/>
            <person name="An Z."/>
            <person name="de Beer Z.W."/>
            <person name="De Vos L."/>
            <person name="Chen L."/>
            <person name="Duong T.A."/>
            <person name="Gao Y."/>
            <person name="Hammerbacher A."/>
            <person name="Kikkert J.R."/>
            <person name="Li Y."/>
            <person name="Li H."/>
            <person name="Li K."/>
            <person name="Li Q."/>
            <person name="Liu X."/>
            <person name="Ma X."/>
            <person name="Naidoo K."/>
            <person name="Pethybridge S.J."/>
            <person name="Sun J."/>
            <person name="Steenkamp E.T."/>
            <person name="van der Nest M.A."/>
            <person name="van Wyk S."/>
            <person name="Wingfield M.J."/>
            <person name="Xiong C."/>
            <person name="Yue Q."/>
            <person name="Zhang X."/>
        </authorList>
    </citation>
    <scope>NUCLEOTIDE SEQUENCE [LARGE SCALE GENOMIC DNA]</scope>
    <source>
        <strain evidence="2 3">BP 5553</strain>
    </source>
</reference>
<proteinExistence type="predicted"/>
<dbReference type="PANTHER" id="PTHR47381:SF3">
    <property type="entry name" value="ALPHA_BETA-HYDROLASES SUPERFAMILY PROTEIN"/>
    <property type="match status" value="1"/>
</dbReference>
<evidence type="ECO:0000259" key="1">
    <source>
        <dbReference type="Pfam" id="PF12697"/>
    </source>
</evidence>
<accession>A0A370TPW8</accession>
<dbReference type="PANTHER" id="PTHR47381">
    <property type="entry name" value="ALPHA/BETA-HYDROLASES SUPERFAMILY PROTEIN"/>
    <property type="match status" value="1"/>
</dbReference>
<dbReference type="GeneID" id="43597857"/>
<feature type="domain" description="AB hydrolase-1" evidence="1">
    <location>
        <begin position="90"/>
        <end position="319"/>
    </location>
</feature>